<reference evidence="2" key="1">
    <citation type="journal article" date="2014" name="Front. Microbiol.">
        <title>High frequency of phylogenetically diverse reductive dehalogenase-homologous genes in deep subseafloor sedimentary metagenomes.</title>
        <authorList>
            <person name="Kawai M."/>
            <person name="Futagami T."/>
            <person name="Toyoda A."/>
            <person name="Takaki Y."/>
            <person name="Nishi S."/>
            <person name="Hori S."/>
            <person name="Arai W."/>
            <person name="Tsubouchi T."/>
            <person name="Morono Y."/>
            <person name="Uchiyama I."/>
            <person name="Ito T."/>
            <person name="Fujiyama A."/>
            <person name="Inagaki F."/>
            <person name="Takami H."/>
        </authorList>
    </citation>
    <scope>NUCLEOTIDE SEQUENCE</scope>
    <source>
        <strain evidence="2">Expedition CK06-06</strain>
    </source>
</reference>
<name>X1H6E2_9ZZZZ</name>
<dbReference type="EMBL" id="BARU01005753">
    <property type="protein sequence ID" value="GAH40883.1"/>
    <property type="molecule type" value="Genomic_DNA"/>
</dbReference>
<dbReference type="Pfam" id="PF12950">
    <property type="entry name" value="TaqI_C"/>
    <property type="match status" value="1"/>
</dbReference>
<evidence type="ECO:0000313" key="2">
    <source>
        <dbReference type="EMBL" id="GAH40883.1"/>
    </source>
</evidence>
<proteinExistence type="predicted"/>
<organism evidence="2">
    <name type="scientific">marine sediment metagenome</name>
    <dbReference type="NCBI Taxonomy" id="412755"/>
    <lineage>
        <taxon>unclassified sequences</taxon>
        <taxon>metagenomes</taxon>
        <taxon>ecological metagenomes</taxon>
    </lineage>
</organism>
<protein>
    <recommendedName>
        <fullName evidence="1">TaqI-like C-terminal specificity domain-containing protein</fullName>
    </recommendedName>
</protein>
<comment type="caution">
    <text evidence="2">The sequence shown here is derived from an EMBL/GenBank/DDBJ whole genome shotgun (WGS) entry which is preliminary data.</text>
</comment>
<accession>X1H6E2</accession>
<evidence type="ECO:0000259" key="1">
    <source>
        <dbReference type="Pfam" id="PF12950"/>
    </source>
</evidence>
<feature type="domain" description="TaqI-like C-terminal specificity" evidence="1">
    <location>
        <begin position="130"/>
        <end position="259"/>
    </location>
</feature>
<sequence length="393" mass="45761">MLLRDTELKEIINVSSLPIFQKTAAYPIIISFKKITNTGNAILIKKFESMKDFKYLQNEKITELPQDSIRNLPSSVIPISPDISLVNFLYTNFKPMIQVIKGLKIIYRPFGFIKWAEHFKNISKNKTSNKDLILLGTGNVGKYYINFKKHIKIAKINHEISYFSFPSEQKAVWDNLNSEKIIFREIAKDITCVYDPGIYVNLTGLYFLRVPSFKTNDYFCLLSIMNSDIINSVFKALYGTLHMSGGYLRYNGSFIKKLPMPDVFPISLAYLGKINQFLSQLRFELLQEPNDEIKLLEIEKLLNFYQNLTNSLVAQLYLQFRPYNELNKLLNSPNSMPNIKIKNFKCRFDLPKYLIYLKGELKENLNQINNSFNILYDNSKLVDQINKGLVYKF</sequence>
<dbReference type="AlphaFoldDB" id="X1H6E2"/>
<gene>
    <name evidence="2" type="ORF">S03H2_11261</name>
</gene>
<dbReference type="InterPro" id="IPR025931">
    <property type="entry name" value="TaqI_C"/>
</dbReference>